<dbReference type="Proteomes" id="UP000554482">
    <property type="component" value="Unassembled WGS sequence"/>
</dbReference>
<reference evidence="3 4" key="1">
    <citation type="submission" date="2020-06" db="EMBL/GenBank/DDBJ databases">
        <title>Transcriptomic and genomic resources for Thalictrum thalictroides and T. hernandezii: Facilitating candidate gene discovery in an emerging model plant lineage.</title>
        <authorList>
            <person name="Arias T."/>
            <person name="Riano-Pachon D.M."/>
            <person name="Di Stilio V.S."/>
        </authorList>
    </citation>
    <scope>NUCLEOTIDE SEQUENCE [LARGE SCALE GENOMIC DNA]</scope>
    <source>
        <strain evidence="4">cv. WT478/WT964</strain>
        <tissue evidence="3">Leaves</tissue>
    </source>
</reference>
<gene>
    <name evidence="3" type="ORF">FRX31_004052</name>
</gene>
<name>A0A7J6X9A8_THATH</name>
<keyword evidence="4" id="KW-1185">Reference proteome</keyword>
<dbReference type="OrthoDB" id="426386at2759"/>
<feature type="compositionally biased region" description="Basic and acidic residues" evidence="1">
    <location>
        <begin position="77"/>
        <end position="89"/>
    </location>
</feature>
<dbReference type="PANTHER" id="PTHR21377">
    <property type="entry name" value="PROTEIN FAM210B, MITOCHONDRIAL"/>
    <property type="match status" value="1"/>
</dbReference>
<dbReference type="PANTHER" id="PTHR21377:SF0">
    <property type="entry name" value="PROTEIN FAM210B, MITOCHONDRIAL"/>
    <property type="match status" value="1"/>
</dbReference>
<dbReference type="AlphaFoldDB" id="A0A7J6X9A8"/>
<proteinExistence type="predicted"/>
<accession>A0A7J6X9A8</accession>
<dbReference type="GO" id="GO:0005739">
    <property type="term" value="C:mitochondrion"/>
    <property type="evidence" value="ECO:0007669"/>
    <property type="project" value="TreeGrafter"/>
</dbReference>
<comment type="caution">
    <text evidence="3">The sequence shown here is derived from an EMBL/GenBank/DDBJ whole genome shotgun (WGS) entry which is preliminary data.</text>
</comment>
<dbReference type="Pfam" id="PF06916">
    <property type="entry name" value="FAM210A-B_dom"/>
    <property type="match status" value="1"/>
</dbReference>
<evidence type="ECO:0000259" key="2">
    <source>
        <dbReference type="Pfam" id="PF06916"/>
    </source>
</evidence>
<feature type="domain" description="DUF1279" evidence="2">
    <location>
        <begin position="6"/>
        <end position="85"/>
    </location>
</feature>
<dbReference type="EMBL" id="JABWDY010002835">
    <property type="protein sequence ID" value="KAF5206361.1"/>
    <property type="molecule type" value="Genomic_DNA"/>
</dbReference>
<keyword evidence="3" id="KW-0472">Membrane</keyword>
<keyword evidence="3" id="KW-0812">Transmembrane</keyword>
<evidence type="ECO:0000313" key="4">
    <source>
        <dbReference type="Proteomes" id="UP000554482"/>
    </source>
</evidence>
<protein>
    <submittedName>
        <fullName evidence="3">Putative transmembrane protein</fullName>
    </submittedName>
</protein>
<feature type="compositionally biased region" description="Polar residues" evidence="1">
    <location>
        <begin position="54"/>
        <end position="75"/>
    </location>
</feature>
<organism evidence="3 4">
    <name type="scientific">Thalictrum thalictroides</name>
    <name type="common">Rue-anemone</name>
    <name type="synonym">Anemone thalictroides</name>
    <dbReference type="NCBI Taxonomy" id="46969"/>
    <lineage>
        <taxon>Eukaryota</taxon>
        <taxon>Viridiplantae</taxon>
        <taxon>Streptophyta</taxon>
        <taxon>Embryophyta</taxon>
        <taxon>Tracheophyta</taxon>
        <taxon>Spermatophyta</taxon>
        <taxon>Magnoliopsida</taxon>
        <taxon>Ranunculales</taxon>
        <taxon>Ranunculaceae</taxon>
        <taxon>Thalictroideae</taxon>
        <taxon>Thalictrum</taxon>
    </lineage>
</organism>
<dbReference type="InterPro" id="IPR009688">
    <property type="entry name" value="FAM210A/B-like_dom"/>
</dbReference>
<dbReference type="InterPro" id="IPR045866">
    <property type="entry name" value="FAM210A/B-like"/>
</dbReference>
<evidence type="ECO:0000313" key="3">
    <source>
        <dbReference type="EMBL" id="KAF5206361.1"/>
    </source>
</evidence>
<sequence length="126" mass="13542">MALAGRFRQLMKKYGKVGVGVHVSVSAASITGLYVAIRNNVDVQAVFEKVGMSGVSNEDSQSNHPSNEGSQSTETFIEDKLEPDQDLTAKKKKNRTAELAASSNSKLFLGDLRNKGKMTPVSVLKG</sequence>
<evidence type="ECO:0000256" key="1">
    <source>
        <dbReference type="SAM" id="MobiDB-lite"/>
    </source>
</evidence>
<feature type="region of interest" description="Disordered" evidence="1">
    <location>
        <begin position="54"/>
        <end position="101"/>
    </location>
</feature>